<proteinExistence type="predicted"/>
<dbReference type="PANTHER" id="PTHR48153:SF2">
    <property type="entry name" value="UFM1-SPECIFIC PROTEASE 2"/>
    <property type="match status" value="1"/>
</dbReference>
<sequence>MKNEPSSLQECLDNIRHQYKLSVPVFQELIETVKQNNQCKLCHSFLSSSSSDKIQLKCHDRHVFHKSCLFPLLVEKGDCPVCHDPVLSSAHRSLQVLTSSPTGVFALMETPVPPAIVHYATNTTLYRYHSEGTDDFGWGCAWRSIQTCLSHYGITITMADLYHRFGREESLIPLYRQIYPNHPWTLGSSYADPRGWADPIIGQLILHGMGIRSDLFFVNGRLRSTEDYSWCPILNFRLLQQRLLQHFQTHKSPVMIDDDLYTMTILGIGVHDGLTSLWIGDPHVMRKITIPSIGIYVVILDEQGNFLDTSLTPAQKKQMFSQGSYGIHFARKRWMILFPTARFRDPVDDLDPLLHLSTLLS</sequence>
<organism evidence="3">
    <name type="scientific">viral metagenome</name>
    <dbReference type="NCBI Taxonomy" id="1070528"/>
    <lineage>
        <taxon>unclassified sequences</taxon>
        <taxon>metagenomes</taxon>
        <taxon>organismal metagenomes</taxon>
    </lineage>
</organism>
<name>A0A6C0K5X3_9ZZZZ</name>
<dbReference type="Gene3D" id="3.30.40.10">
    <property type="entry name" value="Zinc/RING finger domain, C3HC4 (zinc finger)"/>
    <property type="match status" value="1"/>
</dbReference>
<dbReference type="GO" id="GO:0071567">
    <property type="term" value="F:deUFMylase activity"/>
    <property type="evidence" value="ECO:0007669"/>
    <property type="project" value="TreeGrafter"/>
</dbReference>
<evidence type="ECO:0000256" key="1">
    <source>
        <dbReference type="ARBA" id="ARBA00022801"/>
    </source>
</evidence>
<accession>A0A6C0K5X3</accession>
<keyword evidence="1" id="KW-0378">Hydrolase</keyword>
<dbReference type="PROSITE" id="PS50089">
    <property type="entry name" value="ZF_RING_2"/>
    <property type="match status" value="1"/>
</dbReference>
<feature type="domain" description="RING-type" evidence="2">
    <location>
        <begin position="39"/>
        <end position="83"/>
    </location>
</feature>
<dbReference type="Pfam" id="PF07910">
    <property type="entry name" value="Peptidase_C78"/>
    <property type="match status" value="1"/>
</dbReference>
<dbReference type="PANTHER" id="PTHR48153">
    <property type="entry name" value="UFM1-SPECIFIC PROTEASE 2"/>
    <property type="match status" value="1"/>
</dbReference>
<dbReference type="EMBL" id="MN740785">
    <property type="protein sequence ID" value="QHU11484.1"/>
    <property type="molecule type" value="Genomic_DNA"/>
</dbReference>
<dbReference type="InterPro" id="IPR013083">
    <property type="entry name" value="Znf_RING/FYVE/PHD"/>
</dbReference>
<dbReference type="AlphaFoldDB" id="A0A6C0K5X3"/>
<evidence type="ECO:0000313" key="3">
    <source>
        <dbReference type="EMBL" id="QHU11484.1"/>
    </source>
</evidence>
<evidence type="ECO:0000259" key="2">
    <source>
        <dbReference type="PROSITE" id="PS50089"/>
    </source>
</evidence>
<dbReference type="InterPro" id="IPR001841">
    <property type="entry name" value="Znf_RING"/>
</dbReference>
<dbReference type="Gene3D" id="3.90.70.130">
    <property type="match status" value="1"/>
</dbReference>
<dbReference type="InterPro" id="IPR012462">
    <property type="entry name" value="UFSP1/2_DUB_cat"/>
</dbReference>
<protein>
    <recommendedName>
        <fullName evidence="2">RING-type domain-containing protein</fullName>
    </recommendedName>
</protein>
<dbReference type="SUPFAM" id="SSF57850">
    <property type="entry name" value="RING/U-box"/>
    <property type="match status" value="1"/>
</dbReference>
<reference evidence="3" key="1">
    <citation type="journal article" date="2020" name="Nature">
        <title>Giant virus diversity and host interactions through global metagenomics.</title>
        <authorList>
            <person name="Schulz F."/>
            <person name="Roux S."/>
            <person name="Paez-Espino D."/>
            <person name="Jungbluth S."/>
            <person name="Walsh D.A."/>
            <person name="Denef V.J."/>
            <person name="McMahon K.D."/>
            <person name="Konstantinidis K.T."/>
            <person name="Eloe-Fadrosh E.A."/>
            <person name="Kyrpides N.C."/>
            <person name="Woyke T."/>
        </authorList>
    </citation>
    <scope>NUCLEOTIDE SEQUENCE</scope>
    <source>
        <strain evidence="3">GVMAG-S-1101169-75</strain>
    </source>
</reference>